<organism evidence="3">
    <name type="scientific">Schistosoma curassoni</name>
    <dbReference type="NCBI Taxonomy" id="6186"/>
    <lineage>
        <taxon>Eukaryota</taxon>
        <taxon>Metazoa</taxon>
        <taxon>Spiralia</taxon>
        <taxon>Lophotrochozoa</taxon>
        <taxon>Platyhelminthes</taxon>
        <taxon>Trematoda</taxon>
        <taxon>Digenea</taxon>
        <taxon>Strigeidida</taxon>
        <taxon>Schistosomatoidea</taxon>
        <taxon>Schistosomatidae</taxon>
        <taxon>Schistosoma</taxon>
    </lineage>
</organism>
<proteinExistence type="predicted"/>
<dbReference type="EMBL" id="UZAK01033086">
    <property type="protein sequence ID" value="VDP34313.1"/>
    <property type="molecule type" value="Genomic_DNA"/>
</dbReference>
<evidence type="ECO:0000313" key="3">
    <source>
        <dbReference type="WBParaSite" id="SCUD_0000913901-mRNA-1"/>
    </source>
</evidence>
<name>A0A183K2C6_9TREM</name>
<reference evidence="1 2" key="2">
    <citation type="submission" date="2018-11" db="EMBL/GenBank/DDBJ databases">
        <authorList>
            <consortium name="Pathogen Informatics"/>
        </authorList>
    </citation>
    <scope>NUCLEOTIDE SEQUENCE [LARGE SCALE GENOMIC DNA]</scope>
    <source>
        <strain evidence="1">Dakar</strain>
        <strain evidence="2">Dakar, Senegal</strain>
    </source>
</reference>
<evidence type="ECO:0000313" key="2">
    <source>
        <dbReference type="Proteomes" id="UP000279833"/>
    </source>
</evidence>
<accession>A0A183K2C6</accession>
<reference evidence="3" key="1">
    <citation type="submission" date="2016-06" db="UniProtKB">
        <authorList>
            <consortium name="WormBaseParasite"/>
        </authorList>
    </citation>
    <scope>IDENTIFICATION</scope>
</reference>
<dbReference type="AlphaFoldDB" id="A0A183K2C6"/>
<sequence>METLDKVQERKNEKTTMINSLTITEKVKAQAEYTEANKVVKWSIKADKQKYVEELLTTMGKAAIEGNMKKLYDTTTKLSGKYGKLERPVNDKEGKSITENR</sequence>
<keyword evidence="2" id="KW-1185">Reference proteome</keyword>
<protein>
    <submittedName>
        <fullName evidence="3">Gliding motility protein GldM</fullName>
    </submittedName>
</protein>
<dbReference type="Proteomes" id="UP000279833">
    <property type="component" value="Unassembled WGS sequence"/>
</dbReference>
<gene>
    <name evidence="1" type="ORF">SCUD_LOCUS9139</name>
</gene>
<dbReference type="WBParaSite" id="SCUD_0000913901-mRNA-1">
    <property type="protein sequence ID" value="SCUD_0000913901-mRNA-1"/>
    <property type="gene ID" value="SCUD_0000913901"/>
</dbReference>
<evidence type="ECO:0000313" key="1">
    <source>
        <dbReference type="EMBL" id="VDP34313.1"/>
    </source>
</evidence>